<feature type="region of interest" description="Disordered" evidence="1">
    <location>
        <begin position="1"/>
        <end position="27"/>
    </location>
</feature>
<dbReference type="Pfam" id="PF10028">
    <property type="entry name" value="DUF2270"/>
    <property type="match status" value="1"/>
</dbReference>
<feature type="transmembrane region" description="Helical" evidence="2">
    <location>
        <begin position="204"/>
        <end position="225"/>
    </location>
</feature>
<gene>
    <name evidence="3" type="ORF">GA0061101_105537</name>
</gene>
<feature type="transmembrane region" description="Helical" evidence="2">
    <location>
        <begin position="78"/>
        <end position="95"/>
    </location>
</feature>
<dbReference type="OrthoDB" id="9815569at2"/>
<dbReference type="RefSeq" id="WP_092573827.1">
    <property type="nucleotide sequence ID" value="NZ_FMAF01000005.1"/>
</dbReference>
<keyword evidence="2" id="KW-0472">Membrane</keyword>
<dbReference type="AlphaFoldDB" id="A0A1C3VMN9"/>
<protein>
    <submittedName>
        <fullName evidence="3">Uncharacterized membrane protein</fullName>
    </submittedName>
</protein>
<keyword evidence="2" id="KW-0812">Transmembrane</keyword>
<dbReference type="EMBL" id="FMAF01000005">
    <property type="protein sequence ID" value="SCB28877.1"/>
    <property type="molecule type" value="Genomic_DNA"/>
</dbReference>
<feature type="transmembrane region" description="Helical" evidence="2">
    <location>
        <begin position="159"/>
        <end position="176"/>
    </location>
</feature>
<accession>A0A1C3VMN9</accession>
<dbReference type="PIRSF" id="PIRSF015000">
    <property type="entry name" value="UCP01500"/>
    <property type="match status" value="1"/>
</dbReference>
<proteinExistence type="predicted"/>
<evidence type="ECO:0000313" key="3">
    <source>
        <dbReference type="EMBL" id="SCB28877.1"/>
    </source>
</evidence>
<organism evidence="3 4">
    <name type="scientific">Rhizobium lusitanum</name>
    <dbReference type="NCBI Taxonomy" id="293958"/>
    <lineage>
        <taxon>Bacteria</taxon>
        <taxon>Pseudomonadati</taxon>
        <taxon>Pseudomonadota</taxon>
        <taxon>Alphaproteobacteria</taxon>
        <taxon>Hyphomicrobiales</taxon>
        <taxon>Rhizobiaceae</taxon>
        <taxon>Rhizobium/Agrobacterium group</taxon>
        <taxon>Rhizobium</taxon>
    </lineage>
</organism>
<dbReference type="InterPro" id="IPR014470">
    <property type="entry name" value="UCP01500"/>
</dbReference>
<reference evidence="3 4" key="1">
    <citation type="submission" date="2016-08" db="EMBL/GenBank/DDBJ databases">
        <authorList>
            <person name="Seilhamer J.J."/>
        </authorList>
    </citation>
    <scope>NUCLEOTIDE SEQUENCE [LARGE SCALE GENOMIC DNA]</scope>
    <source>
        <strain evidence="3 4">P1-7</strain>
    </source>
</reference>
<feature type="transmembrane region" description="Helical" evidence="2">
    <location>
        <begin position="54"/>
        <end position="72"/>
    </location>
</feature>
<evidence type="ECO:0000256" key="2">
    <source>
        <dbReference type="SAM" id="Phobius"/>
    </source>
</evidence>
<dbReference type="Proteomes" id="UP000199205">
    <property type="component" value="Unassembled WGS sequence"/>
</dbReference>
<evidence type="ECO:0000313" key="4">
    <source>
        <dbReference type="Proteomes" id="UP000199205"/>
    </source>
</evidence>
<keyword evidence="2" id="KW-1133">Transmembrane helix</keyword>
<sequence>MATELTTSHLIDGATDQKRPPMPSTPGEITNTLSHYYRGELGRMTSWRDRIDRTSNWAITVVAALLSVSLSSPTSHHGVLLFGMMLISLLLMIEARRYRFFDIYRARVRQLERSYFAQILAPEAEFNPDWALSIAKSLRAPRFLLGYFDAMGRRLRRNYCWMYVILLLAWILKISTPKLQSEGAPQELAHSWSYVADNAALGPIPGWPVIAIVAVFYAAILYGVLRRGPDDSDFTRGEAHV</sequence>
<evidence type="ECO:0000256" key="1">
    <source>
        <dbReference type="SAM" id="MobiDB-lite"/>
    </source>
</evidence>
<name>A0A1C3VMN9_9HYPH</name>